<evidence type="ECO:0000313" key="3">
    <source>
        <dbReference type="Proteomes" id="UP001346149"/>
    </source>
</evidence>
<dbReference type="Proteomes" id="UP001346149">
    <property type="component" value="Unassembled WGS sequence"/>
</dbReference>
<evidence type="ECO:0000256" key="1">
    <source>
        <dbReference type="SAM" id="MobiDB-lite"/>
    </source>
</evidence>
<sequence>MPNMDLVITFSISSFICRFSGLVPTGFLWAQKHGMELVLVPNPIQFMMTQQQLMNSKKIRGERCIPGMHCGRNGHHRPAALQQTEDQQKRPENFKSKATEFILQQGIHLKPLIL</sequence>
<dbReference type="AlphaFoldDB" id="A0AAN7QEQ8"/>
<gene>
    <name evidence="2" type="ORF">SAY86_026138</name>
</gene>
<protein>
    <submittedName>
        <fullName evidence="2">Uncharacterized protein</fullName>
    </submittedName>
</protein>
<dbReference type="EMBL" id="JAXQNO010000023">
    <property type="protein sequence ID" value="KAK4765048.1"/>
    <property type="molecule type" value="Genomic_DNA"/>
</dbReference>
<keyword evidence="3" id="KW-1185">Reference proteome</keyword>
<organism evidence="2 3">
    <name type="scientific">Trapa natans</name>
    <name type="common">Water chestnut</name>
    <dbReference type="NCBI Taxonomy" id="22666"/>
    <lineage>
        <taxon>Eukaryota</taxon>
        <taxon>Viridiplantae</taxon>
        <taxon>Streptophyta</taxon>
        <taxon>Embryophyta</taxon>
        <taxon>Tracheophyta</taxon>
        <taxon>Spermatophyta</taxon>
        <taxon>Magnoliopsida</taxon>
        <taxon>eudicotyledons</taxon>
        <taxon>Gunneridae</taxon>
        <taxon>Pentapetalae</taxon>
        <taxon>rosids</taxon>
        <taxon>malvids</taxon>
        <taxon>Myrtales</taxon>
        <taxon>Lythraceae</taxon>
        <taxon>Trapa</taxon>
    </lineage>
</organism>
<proteinExistence type="predicted"/>
<feature type="region of interest" description="Disordered" evidence="1">
    <location>
        <begin position="71"/>
        <end position="93"/>
    </location>
</feature>
<reference evidence="2 3" key="1">
    <citation type="journal article" date="2023" name="Hortic Res">
        <title>Pangenome of water caltrop reveals structural variations and asymmetric subgenome divergence after allopolyploidization.</title>
        <authorList>
            <person name="Zhang X."/>
            <person name="Chen Y."/>
            <person name="Wang L."/>
            <person name="Yuan Y."/>
            <person name="Fang M."/>
            <person name="Shi L."/>
            <person name="Lu R."/>
            <person name="Comes H.P."/>
            <person name="Ma Y."/>
            <person name="Chen Y."/>
            <person name="Huang G."/>
            <person name="Zhou Y."/>
            <person name="Zheng Z."/>
            <person name="Qiu Y."/>
        </authorList>
    </citation>
    <scope>NUCLEOTIDE SEQUENCE [LARGE SCALE GENOMIC DNA]</scope>
    <source>
        <strain evidence="2">F231</strain>
    </source>
</reference>
<name>A0AAN7QEQ8_TRANT</name>
<evidence type="ECO:0000313" key="2">
    <source>
        <dbReference type="EMBL" id="KAK4765048.1"/>
    </source>
</evidence>
<accession>A0AAN7QEQ8</accession>
<comment type="caution">
    <text evidence="2">The sequence shown here is derived from an EMBL/GenBank/DDBJ whole genome shotgun (WGS) entry which is preliminary data.</text>
</comment>